<evidence type="ECO:0000313" key="2">
    <source>
        <dbReference type="Proteomes" id="UP000586042"/>
    </source>
</evidence>
<proteinExistence type="predicted"/>
<protein>
    <submittedName>
        <fullName evidence="1">Uncharacterized protein</fullName>
    </submittedName>
</protein>
<reference evidence="1 2" key="1">
    <citation type="submission" date="2020-06" db="EMBL/GenBank/DDBJ databases">
        <title>Nonomuraea sp. SMC257, a novel actinomycete isolated from soil.</title>
        <authorList>
            <person name="Chanama M."/>
        </authorList>
    </citation>
    <scope>NUCLEOTIDE SEQUENCE [LARGE SCALE GENOMIC DNA]</scope>
    <source>
        <strain evidence="1 2">SMC257</strain>
    </source>
</reference>
<keyword evidence="2" id="KW-1185">Reference proteome</keyword>
<gene>
    <name evidence="1" type="ORF">HTZ77_11650</name>
</gene>
<organism evidence="1 2">
    <name type="scientific">Nonomuraea montanisoli</name>
    <dbReference type="NCBI Taxonomy" id="2741721"/>
    <lineage>
        <taxon>Bacteria</taxon>
        <taxon>Bacillati</taxon>
        <taxon>Actinomycetota</taxon>
        <taxon>Actinomycetes</taxon>
        <taxon>Streptosporangiales</taxon>
        <taxon>Streptosporangiaceae</taxon>
        <taxon>Nonomuraea</taxon>
    </lineage>
</organism>
<dbReference type="Proteomes" id="UP000586042">
    <property type="component" value="Unassembled WGS sequence"/>
</dbReference>
<evidence type="ECO:0000313" key="1">
    <source>
        <dbReference type="EMBL" id="NUW32081.1"/>
    </source>
</evidence>
<dbReference type="AlphaFoldDB" id="A0A7Y6I5R5"/>
<dbReference type="RefSeq" id="WP_175589518.1">
    <property type="nucleotide sequence ID" value="NZ_JABWGN010000004.1"/>
</dbReference>
<name>A0A7Y6I5R5_9ACTN</name>
<sequence length="51" mass="5348">MTWIFLAAGLVVAGLVVLLVAGTRVARAARTLNSEIAQVHALFNVKSDARG</sequence>
<dbReference type="EMBL" id="JABWGN010000004">
    <property type="protein sequence ID" value="NUW32081.1"/>
    <property type="molecule type" value="Genomic_DNA"/>
</dbReference>
<accession>A0A7Y6I5R5</accession>
<comment type="caution">
    <text evidence="1">The sequence shown here is derived from an EMBL/GenBank/DDBJ whole genome shotgun (WGS) entry which is preliminary data.</text>
</comment>